<sequence length="489" mass="55931">MSISNSLGLCIHAHFYQPTREDPLTGKIPQEPGAAPYHDWNEKIYDRCYRPNAELGVFERVSFNIGPTLFDWMAENHPDTSQQIIAQAHANLEHFGVTNALAQPYHHTILPLGGFEDKVTQVRWGIADFEQRFGFKPQGMWLPEAAVDLETLAVLADCGIQFTILAPWQAGVPNVDVTRPYRVELPNGKEITVIFYQAELSSNVSFNPQATVNADDFAQSLLGREYFPRKGQSSLLTIASDGELYGHHQPFRDRFLARLTDGALSGTPLRTTFPALWLQENPATQTIAIHDRTSWSCHHGVARWSTGCDCTPRSAWKQPFFAAMQWLGQEIDRIYLQVTSTLVRDPWELRHQYIRVRLGQTRVDDLLREHVLPPLDEEQARSLDLILRAQFERQRMFTSCGWFFEDFDRIEPRNNVAYAAQAAWWTLLASGEDLTEGMLDRLHAVTSCRSGLCADIIFVRQFRKTSQFYKDWALPRRTLPQWSSEAYAD</sequence>
<dbReference type="Pfam" id="PF03065">
    <property type="entry name" value="Glyco_hydro_57"/>
    <property type="match status" value="1"/>
</dbReference>
<dbReference type="InterPro" id="IPR011330">
    <property type="entry name" value="Glyco_hydro/deAcase_b/a-brl"/>
</dbReference>
<dbReference type="STRING" id="360412.LARV_02823"/>
<evidence type="ECO:0000313" key="5">
    <source>
        <dbReference type="EMBL" id="GAP15043.1"/>
    </source>
</evidence>
<accession>A0A0S7BKA3</accession>
<evidence type="ECO:0000256" key="3">
    <source>
        <dbReference type="RuleBase" id="RU361196"/>
    </source>
</evidence>
<keyword evidence="6" id="KW-1185">Reference proteome</keyword>
<feature type="domain" description="Glycoside hydrolase family 57 N-terminal" evidence="4">
    <location>
        <begin position="69"/>
        <end position="261"/>
    </location>
</feature>
<proteinExistence type="inferred from homology"/>
<dbReference type="PANTHER" id="PTHR36306">
    <property type="entry name" value="ALPHA-AMYLASE-RELATED-RELATED"/>
    <property type="match status" value="1"/>
</dbReference>
<evidence type="ECO:0000256" key="2">
    <source>
        <dbReference type="ARBA" id="ARBA00023277"/>
    </source>
</evidence>
<dbReference type="AlphaFoldDB" id="A0A0S7BKA3"/>
<dbReference type="InterPro" id="IPR052046">
    <property type="entry name" value="GH57_Enzymes"/>
</dbReference>
<dbReference type="PANTHER" id="PTHR36306:SF3">
    <property type="entry name" value="GLYCOSIDE HYDROLASE FAMILY 57"/>
    <property type="match status" value="1"/>
</dbReference>
<evidence type="ECO:0000256" key="1">
    <source>
        <dbReference type="ARBA" id="ARBA00006821"/>
    </source>
</evidence>
<comment type="similarity">
    <text evidence="1 3">Belongs to the glycosyl hydrolase 57 family.</text>
</comment>
<dbReference type="SUPFAM" id="SSF88713">
    <property type="entry name" value="Glycoside hydrolase/deacetylase"/>
    <property type="match status" value="1"/>
</dbReference>
<dbReference type="GO" id="GO:0005975">
    <property type="term" value="P:carbohydrate metabolic process"/>
    <property type="evidence" value="ECO:0007669"/>
    <property type="project" value="InterPro"/>
</dbReference>
<dbReference type="Gene3D" id="3.20.110.10">
    <property type="entry name" value="Glycoside hydrolase 38, N terminal domain"/>
    <property type="match status" value="2"/>
</dbReference>
<organism evidence="5">
    <name type="scientific">Longilinea arvoryzae</name>
    <dbReference type="NCBI Taxonomy" id="360412"/>
    <lineage>
        <taxon>Bacteria</taxon>
        <taxon>Bacillati</taxon>
        <taxon>Chloroflexota</taxon>
        <taxon>Anaerolineae</taxon>
        <taxon>Anaerolineales</taxon>
        <taxon>Anaerolineaceae</taxon>
        <taxon>Longilinea</taxon>
    </lineage>
</organism>
<dbReference type="InterPro" id="IPR027291">
    <property type="entry name" value="Glyco_hydro_38_N_sf"/>
</dbReference>
<dbReference type="RefSeq" id="WP_075074245.1">
    <property type="nucleotide sequence ID" value="NZ_DF967972.1"/>
</dbReference>
<dbReference type="Proteomes" id="UP000055060">
    <property type="component" value="Unassembled WGS sequence"/>
</dbReference>
<dbReference type="Pfam" id="PF12055">
    <property type="entry name" value="DUF3536"/>
    <property type="match status" value="1"/>
</dbReference>
<dbReference type="EMBL" id="DF967972">
    <property type="protein sequence ID" value="GAP15043.1"/>
    <property type="molecule type" value="Genomic_DNA"/>
</dbReference>
<evidence type="ECO:0000259" key="4">
    <source>
        <dbReference type="Pfam" id="PF03065"/>
    </source>
</evidence>
<protein>
    <submittedName>
        <fullName evidence="5">Alpha-amylase/alpha-mannosidase</fullName>
    </submittedName>
</protein>
<dbReference type="InterPro" id="IPR021923">
    <property type="entry name" value="DUF3536"/>
</dbReference>
<dbReference type="InterPro" id="IPR004300">
    <property type="entry name" value="Glyco_hydro_57_N"/>
</dbReference>
<evidence type="ECO:0000313" key="6">
    <source>
        <dbReference type="Proteomes" id="UP000055060"/>
    </source>
</evidence>
<dbReference type="GO" id="GO:0003824">
    <property type="term" value="F:catalytic activity"/>
    <property type="evidence" value="ECO:0007669"/>
    <property type="project" value="InterPro"/>
</dbReference>
<keyword evidence="2 3" id="KW-0119">Carbohydrate metabolism</keyword>
<name>A0A0S7BKA3_9CHLR</name>
<gene>
    <name evidence="5" type="ORF">LARV_02823</name>
</gene>
<reference evidence="5" key="1">
    <citation type="submission" date="2015-07" db="EMBL/GenBank/DDBJ databases">
        <title>Draft Genome Sequences of Anaerolinea thermolimosa IMO-1, Bellilinea caldifistulae GOMI-1, Leptolinea tardivitalis YMTK-2, Levilinea saccharolytica KIBI-1,Longilinea arvoryzae KOME-1, Previously Described as Members of the Anaerolineaceae (Chloroflexi).</title>
        <authorList>
            <person name="Sekiguchi Y."/>
            <person name="Ohashi A."/>
            <person name="Matsuura N."/>
            <person name="Tourlousse M.D."/>
        </authorList>
    </citation>
    <scope>NUCLEOTIDE SEQUENCE [LARGE SCALE GENOMIC DNA]</scope>
    <source>
        <strain evidence="5">KOME-1</strain>
    </source>
</reference>